<reference evidence="2 3" key="1">
    <citation type="submission" date="2014-11" db="EMBL/GenBank/DDBJ databases">
        <title>Draft genome sequence of Kirrobacter mercurialis.</title>
        <authorList>
            <person name="Coil D.A."/>
            <person name="Eisen J.A."/>
        </authorList>
    </citation>
    <scope>NUCLEOTIDE SEQUENCE [LARGE SCALE GENOMIC DNA]</scope>
    <source>
        <strain evidence="2 3">Coronado</strain>
    </source>
</reference>
<sequence>MQPHTLLISALSVLVYFLAVWRGGAPERAAGGLLLAMFLADELLGVAVGRVQFSHFAPSIFVGNLVELAVFTWLAIRANRVWPIVPAGLKLVAVLGHLAALLLPGGMQRAYWAMVEPPALLTVVALAIGLGAHLLRQRRIGPYPDWRPELPFR</sequence>
<dbReference type="Proteomes" id="UP000030988">
    <property type="component" value="Unassembled WGS sequence"/>
</dbReference>
<keyword evidence="3" id="KW-1185">Reference proteome</keyword>
<evidence type="ECO:0000313" key="3">
    <source>
        <dbReference type="Proteomes" id="UP000030988"/>
    </source>
</evidence>
<feature type="transmembrane region" description="Helical" evidence="1">
    <location>
        <begin position="6"/>
        <end position="23"/>
    </location>
</feature>
<gene>
    <name evidence="2" type="ORF">PK98_07940</name>
</gene>
<dbReference type="EMBL" id="JTDN01000001">
    <property type="protein sequence ID" value="KHL26373.1"/>
    <property type="molecule type" value="Genomic_DNA"/>
</dbReference>
<dbReference type="AlphaFoldDB" id="A0A0B2BXP1"/>
<name>A0A0B2BXP1_9SPHN</name>
<proteinExistence type="predicted"/>
<protein>
    <submittedName>
        <fullName evidence="2">Uncharacterized protein</fullName>
    </submittedName>
</protein>
<feature type="transmembrane region" description="Helical" evidence="1">
    <location>
        <begin position="30"/>
        <end position="49"/>
    </location>
</feature>
<feature type="transmembrane region" description="Helical" evidence="1">
    <location>
        <begin position="119"/>
        <end position="135"/>
    </location>
</feature>
<comment type="caution">
    <text evidence="2">The sequence shown here is derived from an EMBL/GenBank/DDBJ whole genome shotgun (WGS) entry which is preliminary data.</text>
</comment>
<keyword evidence="1" id="KW-0812">Transmembrane</keyword>
<evidence type="ECO:0000256" key="1">
    <source>
        <dbReference type="SAM" id="Phobius"/>
    </source>
</evidence>
<organism evidence="2 3">
    <name type="scientific">Croceibacterium mercuriale</name>
    <dbReference type="NCBI Taxonomy" id="1572751"/>
    <lineage>
        <taxon>Bacteria</taxon>
        <taxon>Pseudomonadati</taxon>
        <taxon>Pseudomonadota</taxon>
        <taxon>Alphaproteobacteria</taxon>
        <taxon>Sphingomonadales</taxon>
        <taxon>Erythrobacteraceae</taxon>
        <taxon>Croceibacterium</taxon>
    </lineage>
</organism>
<feature type="transmembrane region" description="Helical" evidence="1">
    <location>
        <begin position="55"/>
        <end position="76"/>
    </location>
</feature>
<feature type="transmembrane region" description="Helical" evidence="1">
    <location>
        <begin position="88"/>
        <end position="107"/>
    </location>
</feature>
<keyword evidence="1" id="KW-0472">Membrane</keyword>
<evidence type="ECO:0000313" key="2">
    <source>
        <dbReference type="EMBL" id="KHL26373.1"/>
    </source>
</evidence>
<accession>A0A0B2BXP1</accession>
<keyword evidence="1" id="KW-1133">Transmembrane helix</keyword>